<dbReference type="EMBL" id="CAMKVN010000212">
    <property type="protein sequence ID" value="CAI2165286.1"/>
    <property type="molecule type" value="Genomic_DNA"/>
</dbReference>
<name>A0A9W4SDE7_9GLOM</name>
<dbReference type="PROSITE" id="PS50114">
    <property type="entry name" value="GATA_ZN_FINGER_2"/>
    <property type="match status" value="2"/>
</dbReference>
<dbReference type="GO" id="GO:0000978">
    <property type="term" value="F:RNA polymerase II cis-regulatory region sequence-specific DNA binding"/>
    <property type="evidence" value="ECO:0007669"/>
    <property type="project" value="TreeGrafter"/>
</dbReference>
<feature type="domain" description="GATA-type" evidence="8">
    <location>
        <begin position="23"/>
        <end position="76"/>
    </location>
</feature>
<proteinExistence type="predicted"/>
<feature type="domain" description="GATA-type" evidence="8">
    <location>
        <begin position="119"/>
        <end position="172"/>
    </location>
</feature>
<keyword evidence="4" id="KW-0862">Zinc</keyword>
<keyword evidence="5" id="KW-0539">Nucleus</keyword>
<feature type="compositionally biased region" description="Low complexity" evidence="7">
    <location>
        <begin position="379"/>
        <end position="397"/>
    </location>
</feature>
<feature type="region of interest" description="Disordered" evidence="7">
    <location>
        <begin position="179"/>
        <end position="222"/>
    </location>
</feature>
<sequence>MEHSAASSSGSIQSRSCKTEGHGVSATVCANCGTTTTPLWRRAPTGETICNACGLYLKARNAVRPPWLKRNAIKKATPSIPETPESNNCGTCPGDGHCDGTGGSSSCDGCPAYNQHQVNRQALICANCGTNTTPLWRRDEAGNTICNACGLYFKLHNVHRPVTMKRSVIKRRKRVALATTPPPQTHHQSGGSDNEHQSRKGRVHNPPTPPSTSGSERGYVSSDDDICSIEDLNVGRKRKADESIVTNKRRCGNARQVPLIEDYIKRNSHNNEGMWNNPGQESYDERRRSLSPVEPTLNSGLPQVHIHQNNNTGAFNSRLMGTPSVPLPSVFSGQYNENNNVSPQGSSGSISSLLNPSSPTGPTQLPPIISSVGSMVAQSAPSTISSHSSFSNNVPSHQPLPTAAVADPSITQQVLQAHRQELQREVSHLSMLLNRTTAILVGLDQAMASNAATRAVNVESGNSNLLPSMNYGSAPENNKGCALYNVGLPSPPVNAGIGQKSYMQNVTLPPLSPSASSDGQMTR</sequence>
<keyword evidence="10" id="KW-1185">Reference proteome</keyword>
<dbReference type="SMART" id="SM00401">
    <property type="entry name" value="ZnF_GATA"/>
    <property type="match status" value="2"/>
</dbReference>
<dbReference type="GO" id="GO:0005634">
    <property type="term" value="C:nucleus"/>
    <property type="evidence" value="ECO:0007669"/>
    <property type="project" value="UniProtKB-SubCell"/>
</dbReference>
<reference evidence="9" key="1">
    <citation type="submission" date="2022-08" db="EMBL/GenBank/DDBJ databases">
        <authorList>
            <person name="Kallberg Y."/>
            <person name="Tangrot J."/>
            <person name="Rosling A."/>
        </authorList>
    </citation>
    <scope>NUCLEOTIDE SEQUENCE</scope>
    <source>
        <strain evidence="9">Wild A</strain>
    </source>
</reference>
<evidence type="ECO:0000256" key="2">
    <source>
        <dbReference type="ARBA" id="ARBA00022723"/>
    </source>
</evidence>
<evidence type="ECO:0000256" key="7">
    <source>
        <dbReference type="SAM" id="MobiDB-lite"/>
    </source>
</evidence>
<keyword evidence="2" id="KW-0479">Metal-binding</keyword>
<evidence type="ECO:0000256" key="5">
    <source>
        <dbReference type="ARBA" id="ARBA00023242"/>
    </source>
</evidence>
<evidence type="ECO:0000313" key="10">
    <source>
        <dbReference type="Proteomes" id="UP001153678"/>
    </source>
</evidence>
<dbReference type="PANTHER" id="PTHR10071">
    <property type="entry name" value="TRANSCRIPTION FACTOR GATA FAMILY MEMBER"/>
    <property type="match status" value="1"/>
</dbReference>
<feature type="compositionally biased region" description="Polar residues" evidence="7">
    <location>
        <begin position="331"/>
        <end position="341"/>
    </location>
</feature>
<dbReference type="GO" id="GO:0000122">
    <property type="term" value="P:negative regulation of transcription by RNA polymerase II"/>
    <property type="evidence" value="ECO:0007669"/>
    <property type="project" value="TreeGrafter"/>
</dbReference>
<accession>A0A9W4SDE7</accession>
<evidence type="ECO:0000259" key="8">
    <source>
        <dbReference type="PROSITE" id="PS50114"/>
    </source>
</evidence>
<keyword evidence="3 6" id="KW-0863">Zinc-finger</keyword>
<dbReference type="SUPFAM" id="SSF57716">
    <property type="entry name" value="Glucocorticoid receptor-like (DNA-binding domain)"/>
    <property type="match status" value="2"/>
</dbReference>
<evidence type="ECO:0000256" key="1">
    <source>
        <dbReference type="ARBA" id="ARBA00004123"/>
    </source>
</evidence>
<evidence type="ECO:0000256" key="3">
    <source>
        <dbReference type="ARBA" id="ARBA00022771"/>
    </source>
</evidence>
<dbReference type="Proteomes" id="UP001153678">
    <property type="component" value="Unassembled WGS sequence"/>
</dbReference>
<comment type="caution">
    <text evidence="9">The sequence shown here is derived from an EMBL/GenBank/DDBJ whole genome shotgun (WGS) entry which is preliminary data.</text>
</comment>
<dbReference type="GO" id="GO:0045944">
    <property type="term" value="P:positive regulation of transcription by RNA polymerase II"/>
    <property type="evidence" value="ECO:0007669"/>
    <property type="project" value="TreeGrafter"/>
</dbReference>
<dbReference type="PRINTS" id="PR00619">
    <property type="entry name" value="GATAZNFINGER"/>
</dbReference>
<gene>
    <name evidence="9" type="ORF">FWILDA_LOCUS1995</name>
</gene>
<feature type="compositionally biased region" description="Low complexity" evidence="7">
    <location>
        <begin position="342"/>
        <end position="358"/>
    </location>
</feature>
<evidence type="ECO:0000256" key="4">
    <source>
        <dbReference type="ARBA" id="ARBA00022833"/>
    </source>
</evidence>
<evidence type="ECO:0000313" key="9">
    <source>
        <dbReference type="EMBL" id="CAI2165286.1"/>
    </source>
</evidence>
<dbReference type="AlphaFoldDB" id="A0A9W4SDE7"/>
<feature type="region of interest" description="Disordered" evidence="7">
    <location>
        <begin position="330"/>
        <end position="402"/>
    </location>
</feature>
<dbReference type="InterPro" id="IPR039355">
    <property type="entry name" value="Transcription_factor_GATA"/>
</dbReference>
<evidence type="ECO:0000256" key="6">
    <source>
        <dbReference type="PROSITE-ProRule" id="PRU00094"/>
    </source>
</evidence>
<dbReference type="InterPro" id="IPR013088">
    <property type="entry name" value="Znf_NHR/GATA"/>
</dbReference>
<dbReference type="CDD" id="cd00202">
    <property type="entry name" value="ZnF_GATA"/>
    <property type="match status" value="2"/>
</dbReference>
<dbReference type="PROSITE" id="PS00344">
    <property type="entry name" value="GATA_ZN_FINGER_1"/>
    <property type="match status" value="2"/>
</dbReference>
<organism evidence="9 10">
    <name type="scientific">Funneliformis geosporum</name>
    <dbReference type="NCBI Taxonomy" id="1117311"/>
    <lineage>
        <taxon>Eukaryota</taxon>
        <taxon>Fungi</taxon>
        <taxon>Fungi incertae sedis</taxon>
        <taxon>Mucoromycota</taxon>
        <taxon>Glomeromycotina</taxon>
        <taxon>Glomeromycetes</taxon>
        <taxon>Glomerales</taxon>
        <taxon>Glomeraceae</taxon>
        <taxon>Funneliformis</taxon>
    </lineage>
</organism>
<comment type="subcellular location">
    <subcellularLocation>
        <location evidence="1">Nucleus</location>
    </subcellularLocation>
</comment>
<dbReference type="PANTHER" id="PTHR10071:SF281">
    <property type="entry name" value="BOX A-BINDING FACTOR-RELATED"/>
    <property type="match status" value="1"/>
</dbReference>
<dbReference type="InterPro" id="IPR000679">
    <property type="entry name" value="Znf_GATA"/>
</dbReference>
<protein>
    <submittedName>
        <fullName evidence="9">15130_t:CDS:1</fullName>
    </submittedName>
</protein>
<dbReference type="Pfam" id="PF00320">
    <property type="entry name" value="GATA"/>
    <property type="match status" value="2"/>
</dbReference>
<dbReference type="FunFam" id="3.30.50.10:FF:000007">
    <property type="entry name" value="Nitrogen regulatory AreA, N-terminal"/>
    <property type="match status" value="1"/>
</dbReference>
<dbReference type="GO" id="GO:0000981">
    <property type="term" value="F:DNA-binding transcription factor activity, RNA polymerase II-specific"/>
    <property type="evidence" value="ECO:0007669"/>
    <property type="project" value="TreeGrafter"/>
</dbReference>
<dbReference type="GO" id="GO:0008270">
    <property type="term" value="F:zinc ion binding"/>
    <property type="evidence" value="ECO:0007669"/>
    <property type="project" value="UniProtKB-KW"/>
</dbReference>
<dbReference type="Gene3D" id="3.30.50.10">
    <property type="entry name" value="Erythroid Transcription Factor GATA-1, subunit A"/>
    <property type="match status" value="2"/>
</dbReference>
<dbReference type="OrthoDB" id="515401at2759"/>